<comment type="catalytic activity">
    <reaction evidence="7">
        <text>CMP + ATP = CDP + ADP</text>
        <dbReference type="Rhea" id="RHEA:11600"/>
        <dbReference type="ChEBI" id="CHEBI:30616"/>
        <dbReference type="ChEBI" id="CHEBI:58069"/>
        <dbReference type="ChEBI" id="CHEBI:60377"/>
        <dbReference type="ChEBI" id="CHEBI:456216"/>
        <dbReference type="EC" id="2.7.4.25"/>
    </reaction>
</comment>
<evidence type="ECO:0000256" key="1">
    <source>
        <dbReference type="ARBA" id="ARBA00012906"/>
    </source>
</evidence>
<protein>
    <recommendedName>
        <fullName evidence="1">(d)CMP kinase</fullName>
        <ecNumber evidence="1">2.7.4.25</ecNumber>
    </recommendedName>
</protein>
<evidence type="ECO:0000256" key="7">
    <source>
        <dbReference type="ARBA" id="ARBA00048478"/>
    </source>
</evidence>
<dbReference type="GO" id="GO:0036431">
    <property type="term" value="F:dCMP kinase activity"/>
    <property type="evidence" value="ECO:0007669"/>
    <property type="project" value="InterPro"/>
</dbReference>
<keyword evidence="4 9" id="KW-0418">Kinase</keyword>
<gene>
    <name evidence="9" type="ORF">DFR70_101937</name>
</gene>
<keyword evidence="2" id="KW-0808">Transferase</keyword>
<accession>A0A318KH51</accession>
<dbReference type="InterPro" id="IPR027417">
    <property type="entry name" value="P-loop_NTPase"/>
</dbReference>
<dbReference type="Pfam" id="PF02224">
    <property type="entry name" value="Cytidylate_kin"/>
    <property type="match status" value="1"/>
</dbReference>
<dbReference type="EMBL" id="QJKF01000001">
    <property type="protein sequence ID" value="PXX71503.1"/>
    <property type="molecule type" value="Genomic_DNA"/>
</dbReference>
<dbReference type="AlphaFoldDB" id="A0A318KH51"/>
<reference evidence="9 10" key="1">
    <citation type="submission" date="2018-05" db="EMBL/GenBank/DDBJ databases">
        <title>Genomic Encyclopedia of Type Strains, Phase IV (KMG-IV): sequencing the most valuable type-strain genomes for metagenomic binning, comparative biology and taxonomic classification.</title>
        <authorList>
            <person name="Goeker M."/>
        </authorList>
    </citation>
    <scope>NUCLEOTIDE SEQUENCE [LARGE SCALE GENOMIC DNA]</scope>
    <source>
        <strain evidence="9 10">DSM 44704</strain>
    </source>
</reference>
<comment type="catalytic activity">
    <reaction evidence="6">
        <text>dCMP + ATP = dCDP + ADP</text>
        <dbReference type="Rhea" id="RHEA:25094"/>
        <dbReference type="ChEBI" id="CHEBI:30616"/>
        <dbReference type="ChEBI" id="CHEBI:57566"/>
        <dbReference type="ChEBI" id="CHEBI:58593"/>
        <dbReference type="ChEBI" id="CHEBI:456216"/>
        <dbReference type="EC" id="2.7.4.25"/>
    </reaction>
</comment>
<keyword evidence="5" id="KW-0067">ATP-binding</keyword>
<keyword evidence="3" id="KW-0547">Nucleotide-binding</keyword>
<proteinExistence type="predicted"/>
<evidence type="ECO:0000256" key="6">
    <source>
        <dbReference type="ARBA" id="ARBA00047615"/>
    </source>
</evidence>
<dbReference type="InterPro" id="IPR011994">
    <property type="entry name" value="Cytidylate_kinase_dom"/>
</dbReference>
<evidence type="ECO:0000313" key="10">
    <source>
        <dbReference type="Proteomes" id="UP000247569"/>
    </source>
</evidence>
<dbReference type="SUPFAM" id="SSF52540">
    <property type="entry name" value="P-loop containing nucleoside triphosphate hydrolases"/>
    <property type="match status" value="1"/>
</dbReference>
<keyword evidence="10" id="KW-1185">Reference proteome</keyword>
<evidence type="ECO:0000256" key="2">
    <source>
        <dbReference type="ARBA" id="ARBA00022679"/>
    </source>
</evidence>
<organism evidence="9 10">
    <name type="scientific">Nocardia tenerifensis</name>
    <dbReference type="NCBI Taxonomy" id="228006"/>
    <lineage>
        <taxon>Bacteria</taxon>
        <taxon>Bacillati</taxon>
        <taxon>Actinomycetota</taxon>
        <taxon>Actinomycetes</taxon>
        <taxon>Mycobacteriales</taxon>
        <taxon>Nocardiaceae</taxon>
        <taxon>Nocardia</taxon>
    </lineage>
</organism>
<dbReference type="Proteomes" id="UP000247569">
    <property type="component" value="Unassembled WGS sequence"/>
</dbReference>
<dbReference type="Gene3D" id="3.40.50.300">
    <property type="entry name" value="P-loop containing nucleotide triphosphate hydrolases"/>
    <property type="match status" value="1"/>
</dbReference>
<comment type="caution">
    <text evidence="9">The sequence shown here is derived from an EMBL/GenBank/DDBJ whole genome shotgun (WGS) entry which is preliminary data.</text>
</comment>
<dbReference type="GO" id="GO:0005524">
    <property type="term" value="F:ATP binding"/>
    <property type="evidence" value="ECO:0007669"/>
    <property type="project" value="UniProtKB-KW"/>
</dbReference>
<evidence type="ECO:0000256" key="4">
    <source>
        <dbReference type="ARBA" id="ARBA00022777"/>
    </source>
</evidence>
<evidence type="ECO:0000256" key="5">
    <source>
        <dbReference type="ARBA" id="ARBA00022840"/>
    </source>
</evidence>
<evidence type="ECO:0000313" key="9">
    <source>
        <dbReference type="EMBL" id="PXX71503.1"/>
    </source>
</evidence>
<feature type="domain" description="Cytidylate kinase" evidence="8">
    <location>
        <begin position="2"/>
        <end position="205"/>
    </location>
</feature>
<name>A0A318KH51_9NOCA</name>
<evidence type="ECO:0000256" key="3">
    <source>
        <dbReference type="ARBA" id="ARBA00022741"/>
    </source>
</evidence>
<dbReference type="GO" id="GO:0006139">
    <property type="term" value="P:nucleobase-containing compound metabolic process"/>
    <property type="evidence" value="ECO:0007669"/>
    <property type="project" value="InterPro"/>
</dbReference>
<sequence>MAVDGGVATGKSSVCTEVARRLRLPYFNAGLLYRALALWCVGERIALDDADGIAAAAGSYPLTVSLDGGRTTILLMGRDVGDQLKTAEVGRAVPAVARHRAVRDIMNGRQRAIVRYAESAFGGVVIDGRDATTVVVPEADVKILLVATEEVRARRVGADEGAAADRDAADASVSDFLRPGPGVAVLDTSDLDIGELVSRVLACVREKRPDWVRGTD</sequence>
<dbReference type="EC" id="2.7.4.25" evidence="1"/>
<evidence type="ECO:0000259" key="8">
    <source>
        <dbReference type="Pfam" id="PF02224"/>
    </source>
</evidence>